<dbReference type="InterPro" id="IPR024253">
    <property type="entry name" value="Phosducin_thioredoxin-like_dom"/>
</dbReference>
<evidence type="ECO:0000256" key="1">
    <source>
        <dbReference type="ARBA" id="ARBA00009686"/>
    </source>
</evidence>
<evidence type="ECO:0000259" key="2">
    <source>
        <dbReference type="Pfam" id="PF02114"/>
    </source>
</evidence>
<gene>
    <name evidence="3" type="ORF">LIPSTDRAFT_69805</name>
</gene>
<dbReference type="OrthoDB" id="10257948at2759"/>
<name>A0A1E3Q958_LIPST</name>
<keyword evidence="4" id="KW-1185">Reference proteome</keyword>
<dbReference type="CDD" id="cd02989">
    <property type="entry name" value="Phd_like_TxnDC9"/>
    <property type="match status" value="1"/>
</dbReference>
<reference evidence="3 4" key="1">
    <citation type="journal article" date="2016" name="Proc. Natl. Acad. Sci. U.S.A.">
        <title>Comparative genomics of biotechnologically important yeasts.</title>
        <authorList>
            <person name="Riley R."/>
            <person name="Haridas S."/>
            <person name="Wolfe K.H."/>
            <person name="Lopes M.R."/>
            <person name="Hittinger C.T."/>
            <person name="Goeker M."/>
            <person name="Salamov A.A."/>
            <person name="Wisecaver J.H."/>
            <person name="Long T.M."/>
            <person name="Calvey C.H."/>
            <person name="Aerts A.L."/>
            <person name="Barry K.W."/>
            <person name="Choi C."/>
            <person name="Clum A."/>
            <person name="Coughlan A.Y."/>
            <person name="Deshpande S."/>
            <person name="Douglass A.P."/>
            <person name="Hanson S.J."/>
            <person name="Klenk H.-P."/>
            <person name="LaButti K.M."/>
            <person name="Lapidus A."/>
            <person name="Lindquist E.A."/>
            <person name="Lipzen A.M."/>
            <person name="Meier-Kolthoff J.P."/>
            <person name="Ohm R.A."/>
            <person name="Otillar R.P."/>
            <person name="Pangilinan J.L."/>
            <person name="Peng Y."/>
            <person name="Rokas A."/>
            <person name="Rosa C.A."/>
            <person name="Scheuner C."/>
            <person name="Sibirny A.A."/>
            <person name="Slot J.C."/>
            <person name="Stielow J.B."/>
            <person name="Sun H."/>
            <person name="Kurtzman C.P."/>
            <person name="Blackwell M."/>
            <person name="Grigoriev I.V."/>
            <person name="Jeffries T.W."/>
        </authorList>
    </citation>
    <scope>NUCLEOTIDE SEQUENCE [LARGE SCALE GENOMIC DNA]</scope>
    <source>
        <strain evidence="3 4">NRRL Y-11557</strain>
    </source>
</reference>
<dbReference type="Gene3D" id="3.40.30.10">
    <property type="entry name" value="Glutaredoxin"/>
    <property type="match status" value="1"/>
</dbReference>
<comment type="similarity">
    <text evidence="1">Belongs to the phosducin family.</text>
</comment>
<dbReference type="Pfam" id="PF02114">
    <property type="entry name" value="Phosducin"/>
    <property type="match status" value="1"/>
</dbReference>
<dbReference type="PANTHER" id="PTHR21148">
    <property type="entry name" value="THIOREDOXIN DOMAIN-CONTAINING PROTEIN 9"/>
    <property type="match status" value="1"/>
</dbReference>
<dbReference type="SUPFAM" id="SSF52833">
    <property type="entry name" value="Thioredoxin-like"/>
    <property type="match status" value="1"/>
</dbReference>
<organism evidence="3 4">
    <name type="scientific">Lipomyces starkeyi NRRL Y-11557</name>
    <dbReference type="NCBI Taxonomy" id="675824"/>
    <lineage>
        <taxon>Eukaryota</taxon>
        <taxon>Fungi</taxon>
        <taxon>Dikarya</taxon>
        <taxon>Ascomycota</taxon>
        <taxon>Saccharomycotina</taxon>
        <taxon>Lipomycetes</taxon>
        <taxon>Lipomycetales</taxon>
        <taxon>Lipomycetaceae</taxon>
        <taxon>Lipomyces</taxon>
    </lineage>
</organism>
<proteinExistence type="inferred from homology"/>
<dbReference type="Proteomes" id="UP000094385">
    <property type="component" value="Unassembled WGS sequence"/>
</dbReference>
<dbReference type="AlphaFoldDB" id="A0A1E3Q958"/>
<accession>A0A1E3Q958</accession>
<evidence type="ECO:0000313" key="4">
    <source>
        <dbReference type="Proteomes" id="UP000094385"/>
    </source>
</evidence>
<dbReference type="STRING" id="675824.A0A1E3Q958"/>
<dbReference type="EMBL" id="KV454292">
    <property type="protein sequence ID" value="ODQ74233.1"/>
    <property type="molecule type" value="Genomic_DNA"/>
</dbReference>
<sequence>MDAATAKVLDSYTDVLISKGESIRERDDDNDSVDDDEFLELLEEDSAALDAFRETRMQELHSQMKAAKRFHDTGHGILKEVATEKEVLEITTTTKYSVVHFFHPRFKRCEIMDSRLKALTAKHMGTRFISVNVDNATFLVVRLGIQVLPCVVCFINGKEVLRLVGFESLGNSDHFTSDMLESQLQNSGVIQRKLGKLREGSSAILNFAKKAESEDDDDDWD</sequence>
<dbReference type="InterPro" id="IPR036249">
    <property type="entry name" value="Thioredoxin-like_sf"/>
</dbReference>
<feature type="domain" description="Phosducin" evidence="2">
    <location>
        <begin position="23"/>
        <end position="193"/>
    </location>
</feature>
<evidence type="ECO:0000313" key="3">
    <source>
        <dbReference type="EMBL" id="ODQ74233.1"/>
    </source>
</evidence>
<protein>
    <recommendedName>
        <fullName evidence="2">Phosducin domain-containing protein</fullName>
    </recommendedName>
</protein>